<feature type="transmembrane region" description="Helical" evidence="6">
    <location>
        <begin position="126"/>
        <end position="148"/>
    </location>
</feature>
<keyword evidence="2 6" id="KW-0812">Transmembrane</keyword>
<evidence type="ECO:0000256" key="5">
    <source>
        <dbReference type="SAM" id="MobiDB-lite"/>
    </source>
</evidence>
<proteinExistence type="predicted"/>
<protein>
    <submittedName>
        <fullName evidence="8">MFS transporter</fullName>
    </submittedName>
</protein>
<dbReference type="PANTHER" id="PTHR23508:SF10">
    <property type="entry name" value="CARBOXYLIC ACID TRANSPORTER PROTEIN HOMOLOG"/>
    <property type="match status" value="1"/>
</dbReference>
<dbReference type="PROSITE" id="PS50850">
    <property type="entry name" value="MFS"/>
    <property type="match status" value="1"/>
</dbReference>
<evidence type="ECO:0000313" key="8">
    <source>
        <dbReference type="EMBL" id="MDN4520290.1"/>
    </source>
</evidence>
<keyword evidence="4 6" id="KW-0472">Membrane</keyword>
<accession>A0ABT8HHQ3</accession>
<feature type="domain" description="Major facilitator superfamily (MFS) profile" evidence="7">
    <location>
        <begin position="26"/>
        <end position="438"/>
    </location>
</feature>
<dbReference type="Gene3D" id="1.20.1250.20">
    <property type="entry name" value="MFS general substrate transporter like domains"/>
    <property type="match status" value="2"/>
</dbReference>
<evidence type="ECO:0000259" key="7">
    <source>
        <dbReference type="PROSITE" id="PS50850"/>
    </source>
</evidence>
<comment type="caution">
    <text evidence="8">The sequence shown here is derived from an EMBL/GenBank/DDBJ whole genome shotgun (WGS) entry which is preliminary data.</text>
</comment>
<feature type="transmembrane region" description="Helical" evidence="6">
    <location>
        <begin position="187"/>
        <end position="204"/>
    </location>
</feature>
<evidence type="ECO:0000256" key="1">
    <source>
        <dbReference type="ARBA" id="ARBA00004651"/>
    </source>
</evidence>
<feature type="transmembrane region" description="Helical" evidence="6">
    <location>
        <begin position="24"/>
        <end position="48"/>
    </location>
</feature>
<evidence type="ECO:0000256" key="4">
    <source>
        <dbReference type="ARBA" id="ARBA00023136"/>
    </source>
</evidence>
<feature type="transmembrane region" description="Helical" evidence="6">
    <location>
        <begin position="68"/>
        <end position="90"/>
    </location>
</feature>
<feature type="transmembrane region" description="Helical" evidence="6">
    <location>
        <begin position="249"/>
        <end position="271"/>
    </location>
</feature>
<evidence type="ECO:0000256" key="3">
    <source>
        <dbReference type="ARBA" id="ARBA00022989"/>
    </source>
</evidence>
<name>A0ABT8HHQ3_MYCAO</name>
<feature type="region of interest" description="Disordered" evidence="5">
    <location>
        <begin position="440"/>
        <end position="476"/>
    </location>
</feature>
<dbReference type="PANTHER" id="PTHR23508">
    <property type="entry name" value="CARBOXYLIC ACID TRANSPORTER PROTEIN HOMOLOG"/>
    <property type="match status" value="1"/>
</dbReference>
<reference evidence="8" key="1">
    <citation type="submission" date="2023-07" db="EMBL/GenBank/DDBJ databases">
        <title>Degradation of tert-butanol by M. austroafricanum TBA100.</title>
        <authorList>
            <person name="Helbich S."/>
            <person name="Vainshtein Y."/>
        </authorList>
    </citation>
    <scope>NUCLEOTIDE SEQUENCE</scope>
    <source>
        <strain evidence="8">TBA100</strain>
    </source>
</reference>
<dbReference type="InterPro" id="IPR011701">
    <property type="entry name" value="MFS"/>
</dbReference>
<dbReference type="RefSeq" id="WP_235881715.1">
    <property type="nucleotide sequence ID" value="NZ_JAUHTC010000071.1"/>
</dbReference>
<keyword evidence="9" id="KW-1185">Reference proteome</keyword>
<sequence length="476" mass="51069">MTTKTDFGVSRRTGWRGEITRVQWLVLAGTTLGWGLDGFAGSLYVLVLGPAMSELLPHSGIEVGSASIGFYGGLTVTLFLLGWAVGGIMFGILADYFGRTRVLSLGILTYAVFTALAAFSDTWWQLGILRFIAGIGSGVEAPVGAALIAETWRNRYRARAGGIMMSGYAGGFFVAAAVYAVLGHYGWRPMLALAVLPALLVWFIRRYVPEPEEVGAHIEARRERKRLGRTVAHDQFVLRRLFAAPLLKPTLVCTALATGSLIAFWSVSTWYPQIIRQFTTADGLTKEMADHRVAIASMLFNAGGIVGYALWGFLADAFGRRRTFALCFTVSAAAIVLTFGFDRSYTEFLFAMPILGFGLFGALSGTFIYGPELFPVSVRATALAVCNSAGRFVTAFGPLTAGVIATSWFGGNLGLATASVAALGLVALVGLAFAPETRGLPLPAEPQQTPHQMPHQTPLQAPRKTPHPIESEKSGK</sequence>
<dbReference type="SUPFAM" id="SSF103473">
    <property type="entry name" value="MFS general substrate transporter"/>
    <property type="match status" value="1"/>
</dbReference>
<evidence type="ECO:0000256" key="6">
    <source>
        <dbReference type="SAM" id="Phobius"/>
    </source>
</evidence>
<organism evidence="8 9">
    <name type="scientific">Mycolicibacterium austroafricanum</name>
    <name type="common">Mycobacterium austroafricanum</name>
    <dbReference type="NCBI Taxonomy" id="39687"/>
    <lineage>
        <taxon>Bacteria</taxon>
        <taxon>Bacillati</taxon>
        <taxon>Actinomycetota</taxon>
        <taxon>Actinomycetes</taxon>
        <taxon>Mycobacteriales</taxon>
        <taxon>Mycobacteriaceae</taxon>
        <taxon>Mycolicibacterium</taxon>
    </lineage>
</organism>
<comment type="subcellular location">
    <subcellularLocation>
        <location evidence="1">Cell membrane</location>
        <topology evidence="1">Multi-pass membrane protein</topology>
    </subcellularLocation>
</comment>
<feature type="transmembrane region" description="Helical" evidence="6">
    <location>
        <begin position="102"/>
        <end position="120"/>
    </location>
</feature>
<keyword evidence="3 6" id="KW-1133">Transmembrane helix</keyword>
<dbReference type="PROSITE" id="PS00217">
    <property type="entry name" value="SUGAR_TRANSPORT_2"/>
    <property type="match status" value="1"/>
</dbReference>
<dbReference type="InterPro" id="IPR036259">
    <property type="entry name" value="MFS_trans_sf"/>
</dbReference>
<gene>
    <name evidence="8" type="ORF">QYF68_21060</name>
</gene>
<dbReference type="Proteomes" id="UP001172687">
    <property type="component" value="Unassembled WGS sequence"/>
</dbReference>
<feature type="transmembrane region" description="Helical" evidence="6">
    <location>
        <begin position="415"/>
        <end position="434"/>
    </location>
</feature>
<dbReference type="Pfam" id="PF07690">
    <property type="entry name" value="MFS_1"/>
    <property type="match status" value="2"/>
</dbReference>
<evidence type="ECO:0000313" key="9">
    <source>
        <dbReference type="Proteomes" id="UP001172687"/>
    </source>
</evidence>
<evidence type="ECO:0000256" key="2">
    <source>
        <dbReference type="ARBA" id="ARBA00022692"/>
    </source>
</evidence>
<feature type="transmembrane region" description="Helical" evidence="6">
    <location>
        <begin position="348"/>
        <end position="369"/>
    </location>
</feature>
<feature type="compositionally biased region" description="Low complexity" evidence="5">
    <location>
        <begin position="446"/>
        <end position="458"/>
    </location>
</feature>
<feature type="transmembrane region" description="Helical" evidence="6">
    <location>
        <begin position="389"/>
        <end position="409"/>
    </location>
</feature>
<dbReference type="InterPro" id="IPR005829">
    <property type="entry name" value="Sugar_transporter_CS"/>
</dbReference>
<feature type="compositionally biased region" description="Basic and acidic residues" evidence="5">
    <location>
        <begin position="467"/>
        <end position="476"/>
    </location>
</feature>
<feature type="transmembrane region" description="Helical" evidence="6">
    <location>
        <begin position="323"/>
        <end position="342"/>
    </location>
</feature>
<feature type="transmembrane region" description="Helical" evidence="6">
    <location>
        <begin position="291"/>
        <end position="311"/>
    </location>
</feature>
<dbReference type="InterPro" id="IPR020846">
    <property type="entry name" value="MFS_dom"/>
</dbReference>
<feature type="transmembrane region" description="Helical" evidence="6">
    <location>
        <begin position="160"/>
        <end position="181"/>
    </location>
</feature>
<dbReference type="EMBL" id="JAUHTC010000071">
    <property type="protein sequence ID" value="MDN4520290.1"/>
    <property type="molecule type" value="Genomic_DNA"/>
</dbReference>